<accession>A0A1N7FKC1</accession>
<organism evidence="2 3">
    <name type="scientific">Roseovarius nanhaiticus</name>
    <dbReference type="NCBI Taxonomy" id="573024"/>
    <lineage>
        <taxon>Bacteria</taxon>
        <taxon>Pseudomonadati</taxon>
        <taxon>Pseudomonadota</taxon>
        <taxon>Alphaproteobacteria</taxon>
        <taxon>Rhodobacterales</taxon>
        <taxon>Roseobacteraceae</taxon>
        <taxon>Roseovarius</taxon>
    </lineage>
</organism>
<evidence type="ECO:0000256" key="1">
    <source>
        <dbReference type="SAM" id="SignalP"/>
    </source>
</evidence>
<dbReference type="STRING" id="573024.SAMN05216208_1023"/>
<dbReference type="Pfam" id="PF11720">
    <property type="entry name" value="Inhibitor_I78"/>
    <property type="match status" value="1"/>
</dbReference>
<dbReference type="Proteomes" id="UP000186019">
    <property type="component" value="Unassembled WGS sequence"/>
</dbReference>
<feature type="signal peptide" evidence="1">
    <location>
        <begin position="1"/>
        <end position="18"/>
    </location>
</feature>
<protein>
    <submittedName>
        <fullName evidence="2">Peptidase inhibitor I78 family protein</fullName>
    </submittedName>
</protein>
<proteinExistence type="predicted"/>
<evidence type="ECO:0000313" key="2">
    <source>
        <dbReference type="EMBL" id="SIS00686.1"/>
    </source>
</evidence>
<dbReference type="PROSITE" id="PS51257">
    <property type="entry name" value="PROKAR_LIPOPROTEIN"/>
    <property type="match status" value="1"/>
</dbReference>
<sequence>MPRPNLSTFILPAALALAACGGGAPDGPRGAQAVFTPAASDSCGATGYSDRIGKAQSAFDFSAPGRAVRIIGPDMAMTMDYNPARLNVDTDGRGRITRIWCG</sequence>
<dbReference type="EMBL" id="FTNV01000001">
    <property type="protein sequence ID" value="SIS00686.1"/>
    <property type="molecule type" value="Genomic_DNA"/>
</dbReference>
<keyword evidence="3" id="KW-1185">Reference proteome</keyword>
<gene>
    <name evidence="2" type="ORF">SAMN05421666_1113</name>
</gene>
<dbReference type="OrthoDB" id="8724542at2"/>
<dbReference type="InterPro" id="IPR021719">
    <property type="entry name" value="Prot_inh_I78"/>
</dbReference>
<keyword evidence="1" id="KW-0732">Signal</keyword>
<dbReference type="Gene3D" id="3.30.10.10">
    <property type="entry name" value="Trypsin Inhibitor V, subunit A"/>
    <property type="match status" value="1"/>
</dbReference>
<feature type="chain" id="PRO_5009941728" evidence="1">
    <location>
        <begin position="19"/>
        <end position="102"/>
    </location>
</feature>
<evidence type="ECO:0000313" key="3">
    <source>
        <dbReference type="Proteomes" id="UP000186019"/>
    </source>
</evidence>
<name>A0A1N7FKC1_9RHOB</name>
<dbReference type="AlphaFoldDB" id="A0A1N7FKC1"/>
<reference evidence="2 3" key="1">
    <citation type="submission" date="2017-01" db="EMBL/GenBank/DDBJ databases">
        <authorList>
            <person name="Mah S.A."/>
            <person name="Swanson W.J."/>
            <person name="Moy G.W."/>
            <person name="Vacquier V.D."/>
        </authorList>
    </citation>
    <scope>NUCLEOTIDE SEQUENCE [LARGE SCALE GENOMIC DNA]</scope>
    <source>
        <strain evidence="2 3">DSM 29590</strain>
    </source>
</reference>
<dbReference type="RefSeq" id="WP_083686988.1">
    <property type="nucleotide sequence ID" value="NZ_CANNEL010000001.1"/>
</dbReference>